<dbReference type="PANTHER" id="PTHR33383:SF1">
    <property type="entry name" value="MEMBRANE PROTEIN INSERTION EFFICIENCY FACTOR-RELATED"/>
    <property type="match status" value="1"/>
</dbReference>
<keyword evidence="1" id="KW-1003">Cell membrane</keyword>
<gene>
    <name evidence="3" type="ORF">GCM10017621_31920</name>
</gene>
<comment type="function">
    <text evidence="1">Could be involved in insertion of integral membrane proteins into the membrane.</text>
</comment>
<reference evidence="3" key="1">
    <citation type="journal article" date="2014" name="Int. J. Syst. Evol. Microbiol.">
        <title>Complete genome sequence of Corynebacterium casei LMG S-19264T (=DSM 44701T), isolated from a smear-ripened cheese.</title>
        <authorList>
            <consortium name="US DOE Joint Genome Institute (JGI-PGF)"/>
            <person name="Walter F."/>
            <person name="Albersmeier A."/>
            <person name="Kalinowski J."/>
            <person name="Ruckert C."/>
        </authorList>
    </citation>
    <scope>NUCLEOTIDE SEQUENCE</scope>
    <source>
        <strain evidence="3">VKM B-1513</strain>
    </source>
</reference>
<comment type="similarity">
    <text evidence="1">Belongs to the UPF0161 family.</text>
</comment>
<keyword evidence="1" id="KW-0472">Membrane</keyword>
<evidence type="ECO:0000313" key="4">
    <source>
        <dbReference type="Proteomes" id="UP001143486"/>
    </source>
</evidence>
<dbReference type="NCBIfam" id="TIGR00278">
    <property type="entry name" value="membrane protein insertion efficiency factor YidD"/>
    <property type="match status" value="1"/>
</dbReference>
<dbReference type="Proteomes" id="UP001143486">
    <property type="component" value="Unassembled WGS sequence"/>
</dbReference>
<dbReference type="HAMAP" id="MF_00386">
    <property type="entry name" value="UPF0161_YidD"/>
    <property type="match status" value="1"/>
</dbReference>
<comment type="subcellular location">
    <subcellularLocation>
        <location evidence="1">Cell membrane</location>
        <topology evidence="1">Peripheral membrane protein</topology>
        <orientation evidence="1">Cytoplasmic side</orientation>
    </subcellularLocation>
</comment>
<accession>A0A9W6MQ63</accession>
<dbReference type="SMART" id="SM01234">
    <property type="entry name" value="Haemolytic"/>
    <property type="match status" value="1"/>
</dbReference>
<evidence type="ECO:0000256" key="1">
    <source>
        <dbReference type="HAMAP-Rule" id="MF_00386"/>
    </source>
</evidence>
<name>A0A9W6MQ63_9PROT</name>
<feature type="region of interest" description="Disordered" evidence="2">
    <location>
        <begin position="104"/>
        <end position="123"/>
    </location>
</feature>
<dbReference type="InterPro" id="IPR002696">
    <property type="entry name" value="Membr_insert_effic_factor_YidD"/>
</dbReference>
<dbReference type="RefSeq" id="WP_271188025.1">
    <property type="nucleotide sequence ID" value="NZ_BSFE01000013.1"/>
</dbReference>
<protein>
    <recommendedName>
        <fullName evidence="1">Putative membrane protein insertion efficiency factor</fullName>
    </recommendedName>
</protein>
<sequence length="123" mass="13796">MRSTERKETPDRPLAGAVMIGALRVYQWTLSPVFYALGVRCRHEPSCSHYAIGSVTAQGPWRGFWLALGRLGRCRPGGTFGFDPVPEARTHVPWWRVWAFRTRSPGPAQDELSPAGRADNKDM</sequence>
<organism evidence="3 4">
    <name type="scientific">Maricaulis virginensis</name>
    <dbReference type="NCBI Taxonomy" id="144022"/>
    <lineage>
        <taxon>Bacteria</taxon>
        <taxon>Pseudomonadati</taxon>
        <taxon>Pseudomonadota</taxon>
        <taxon>Alphaproteobacteria</taxon>
        <taxon>Maricaulales</taxon>
        <taxon>Maricaulaceae</taxon>
        <taxon>Maricaulis</taxon>
    </lineage>
</organism>
<proteinExistence type="inferred from homology"/>
<dbReference type="AlphaFoldDB" id="A0A9W6MQ63"/>
<evidence type="ECO:0000313" key="3">
    <source>
        <dbReference type="EMBL" id="GLK53684.1"/>
    </source>
</evidence>
<evidence type="ECO:0000256" key="2">
    <source>
        <dbReference type="SAM" id="MobiDB-lite"/>
    </source>
</evidence>
<reference evidence="3" key="2">
    <citation type="submission" date="2023-01" db="EMBL/GenBank/DDBJ databases">
        <authorList>
            <person name="Sun Q."/>
            <person name="Evtushenko L."/>
        </authorList>
    </citation>
    <scope>NUCLEOTIDE SEQUENCE</scope>
    <source>
        <strain evidence="3">VKM B-1513</strain>
    </source>
</reference>
<dbReference type="GO" id="GO:0005886">
    <property type="term" value="C:plasma membrane"/>
    <property type="evidence" value="ECO:0007669"/>
    <property type="project" value="UniProtKB-SubCell"/>
</dbReference>
<dbReference type="EMBL" id="BSFE01000013">
    <property type="protein sequence ID" value="GLK53684.1"/>
    <property type="molecule type" value="Genomic_DNA"/>
</dbReference>
<comment type="caution">
    <text evidence="3">The sequence shown here is derived from an EMBL/GenBank/DDBJ whole genome shotgun (WGS) entry which is preliminary data.</text>
</comment>
<dbReference type="PANTHER" id="PTHR33383">
    <property type="entry name" value="MEMBRANE PROTEIN INSERTION EFFICIENCY FACTOR-RELATED"/>
    <property type="match status" value="1"/>
</dbReference>
<dbReference type="Pfam" id="PF01809">
    <property type="entry name" value="YidD"/>
    <property type="match status" value="1"/>
</dbReference>
<keyword evidence="4" id="KW-1185">Reference proteome</keyword>